<dbReference type="Pfam" id="PF13641">
    <property type="entry name" value="Glyco_tranf_2_3"/>
    <property type="match status" value="1"/>
</dbReference>
<organism evidence="4 5">
    <name type="scientific">Roseisalinus antarcticus</name>
    <dbReference type="NCBI Taxonomy" id="254357"/>
    <lineage>
        <taxon>Bacteria</taxon>
        <taxon>Pseudomonadati</taxon>
        <taxon>Pseudomonadota</taxon>
        <taxon>Alphaproteobacteria</taxon>
        <taxon>Rhodobacterales</taxon>
        <taxon>Roseobacteraceae</taxon>
        <taxon>Roseisalinus</taxon>
    </lineage>
</organism>
<accession>A0A1Y5SA20</accession>
<comment type="similarity">
    <text evidence="1">Belongs to the glycosyltransferase 2 family.</text>
</comment>
<keyword evidence="3 4" id="KW-0808">Transferase</keyword>
<gene>
    <name evidence="4" type="ORF">ROA7023_01172</name>
</gene>
<dbReference type="EMBL" id="FWFZ01000004">
    <property type="protein sequence ID" value="SLN33021.1"/>
    <property type="molecule type" value="Genomic_DNA"/>
</dbReference>
<name>A0A1Y5SA20_9RHOB</name>
<evidence type="ECO:0000313" key="4">
    <source>
        <dbReference type="EMBL" id="SLN33021.1"/>
    </source>
</evidence>
<dbReference type="PANTHER" id="PTHR43179">
    <property type="entry name" value="RHAMNOSYLTRANSFERASE WBBL"/>
    <property type="match status" value="1"/>
</dbReference>
<dbReference type="AlphaFoldDB" id="A0A1Y5SA20"/>
<keyword evidence="5" id="KW-1185">Reference proteome</keyword>
<dbReference type="Gene3D" id="3.90.550.10">
    <property type="entry name" value="Spore Coat Polysaccharide Biosynthesis Protein SpsA, Chain A"/>
    <property type="match status" value="1"/>
</dbReference>
<evidence type="ECO:0000256" key="2">
    <source>
        <dbReference type="ARBA" id="ARBA00022676"/>
    </source>
</evidence>
<dbReference type="PANTHER" id="PTHR43179:SF12">
    <property type="entry name" value="GALACTOFURANOSYLTRANSFERASE GLFT2"/>
    <property type="match status" value="1"/>
</dbReference>
<dbReference type="OrthoDB" id="153025at2"/>
<evidence type="ECO:0000256" key="3">
    <source>
        <dbReference type="ARBA" id="ARBA00022679"/>
    </source>
</evidence>
<proteinExistence type="inferred from homology"/>
<evidence type="ECO:0000256" key="1">
    <source>
        <dbReference type="ARBA" id="ARBA00006739"/>
    </source>
</evidence>
<dbReference type="RefSeq" id="WP_085878066.1">
    <property type="nucleotide sequence ID" value="NZ_FWFZ01000004.1"/>
</dbReference>
<evidence type="ECO:0000313" key="5">
    <source>
        <dbReference type="Proteomes" id="UP000193900"/>
    </source>
</evidence>
<dbReference type="SUPFAM" id="SSF53448">
    <property type="entry name" value="Nucleotide-diphospho-sugar transferases"/>
    <property type="match status" value="1"/>
</dbReference>
<reference evidence="4 5" key="1">
    <citation type="submission" date="2017-03" db="EMBL/GenBank/DDBJ databases">
        <authorList>
            <person name="Afonso C.L."/>
            <person name="Miller P.J."/>
            <person name="Scott M.A."/>
            <person name="Spackman E."/>
            <person name="Goraichik I."/>
            <person name="Dimitrov K.M."/>
            <person name="Suarez D.L."/>
            <person name="Swayne D.E."/>
        </authorList>
    </citation>
    <scope>NUCLEOTIDE SEQUENCE [LARGE SCALE GENOMIC DNA]</scope>
    <source>
        <strain evidence="4 5">CECT 7023</strain>
    </source>
</reference>
<dbReference type="GO" id="GO:0016757">
    <property type="term" value="F:glycosyltransferase activity"/>
    <property type="evidence" value="ECO:0007669"/>
    <property type="project" value="UniProtKB-KW"/>
</dbReference>
<protein>
    <submittedName>
        <fullName evidence="4">Putative glycosyl transferase</fullName>
    </submittedName>
</protein>
<dbReference type="InterPro" id="IPR029044">
    <property type="entry name" value="Nucleotide-diphossugar_trans"/>
</dbReference>
<sequence length="419" mass="46846">MTRPNVSVVVVSNGRPDALIRCLRGLTQLVYDPFEVVAVADRPGRRRIDTRPELFGRIKVVACDEPNISVARNLGIAQAAGEVIAFIDDDAVPEPLWLAHLAPVFEDRQVGAATGYVIGRNGISLQHRLRDVGPDADSRPVSLQGGEPRLVTAAPGRAVKTEGTNMAFRREVLLRVSGFDPAFRFYLDETDLDMRLAALGTLTAAVPHAQVHHQSAASDRRRPDRVPRSLHDVGASLAMFLRRHSSLDDIASVGRKERRLRHRSLLEHMVAGRIEPRDVGRILATFDAGWAEGSGADLLPLPPLEPAPPAFLRYRPDVPRRGHAVVAGRIWQGRARRAEALRLVEAGWHTTLFLLSPTARYHRAWFDDEGYWIQRGGLFGRSRRGGRLVQFWRFHARIRNEIVRLRHLRGRPAADMDNH</sequence>
<dbReference type="Proteomes" id="UP000193900">
    <property type="component" value="Unassembled WGS sequence"/>
</dbReference>
<keyword evidence="2" id="KW-0328">Glycosyltransferase</keyword>